<accession>A0A7X3BNZ7</accession>
<keyword evidence="2" id="KW-0732">Signal</keyword>
<evidence type="ECO:0000256" key="1">
    <source>
        <dbReference type="ARBA" id="ARBA00022670"/>
    </source>
</evidence>
<keyword evidence="5" id="KW-1133">Transmembrane helix</keyword>
<evidence type="ECO:0000256" key="2">
    <source>
        <dbReference type="ARBA" id="ARBA00022729"/>
    </source>
</evidence>
<dbReference type="GO" id="GO:0004222">
    <property type="term" value="F:metalloendopeptidase activity"/>
    <property type="evidence" value="ECO:0007669"/>
    <property type="project" value="InterPro"/>
</dbReference>
<feature type="transmembrane region" description="Helical" evidence="5">
    <location>
        <begin position="108"/>
        <end position="126"/>
    </location>
</feature>
<keyword evidence="5" id="KW-0812">Transmembrane</keyword>
<dbReference type="SMART" id="SM01208">
    <property type="entry name" value="G5"/>
    <property type="match status" value="3"/>
</dbReference>
<feature type="transmembrane region" description="Helical" evidence="5">
    <location>
        <begin position="21"/>
        <end position="40"/>
    </location>
</feature>
<comment type="caution">
    <text evidence="7">The sequence shown here is derived from an EMBL/GenBank/DDBJ whole genome shotgun (WGS) entry which is preliminary data.</text>
</comment>
<feature type="transmembrane region" description="Helical" evidence="5">
    <location>
        <begin position="133"/>
        <end position="155"/>
    </location>
</feature>
<dbReference type="NCBIfam" id="TIGR01168">
    <property type="entry name" value="YSIRK_signal"/>
    <property type="match status" value="1"/>
</dbReference>
<reference evidence="7 8" key="1">
    <citation type="journal article" date="2019" name="Nat. Med.">
        <title>A library of human gut bacterial isolates paired with longitudinal multiomics data enables mechanistic microbiome research.</title>
        <authorList>
            <person name="Poyet M."/>
            <person name="Groussin M."/>
            <person name="Gibbons S.M."/>
            <person name="Avila-Pacheco J."/>
            <person name="Jiang X."/>
            <person name="Kearney S.M."/>
            <person name="Perrotta A.R."/>
            <person name="Berdy B."/>
            <person name="Zhao S."/>
            <person name="Lieberman T.D."/>
            <person name="Swanson P.K."/>
            <person name="Smith M."/>
            <person name="Roesemann S."/>
            <person name="Alexander J.E."/>
            <person name="Rich S.A."/>
            <person name="Livny J."/>
            <person name="Vlamakis H."/>
            <person name="Clish C."/>
            <person name="Bullock K."/>
            <person name="Deik A."/>
            <person name="Scott J."/>
            <person name="Pierce K.A."/>
            <person name="Xavier R.J."/>
            <person name="Alm E.J."/>
        </authorList>
    </citation>
    <scope>NUCLEOTIDE SEQUENCE [LARGE SCALE GENOMIC DNA]</scope>
    <source>
        <strain evidence="7 8">BIOML-A1</strain>
    </source>
</reference>
<feature type="domain" description="G5" evidence="6">
    <location>
        <begin position="600"/>
        <end position="682"/>
    </location>
</feature>
<sequence length="2038" mass="224369">MKKAKQTFEKMTKYSIRKLSVGVGPVAIGAFLLGGSLLGARPVKADQVTLPAHVHLGYVTEEELTAEEKAQVIHAIPEAYQNEDTFYLVYKKKEAIQSVLPQTGSQEVALFGLSLATASFAVLLLSKKHRKKVMGVLLIGAMGQSLLLPVEVAALQNQVLRAYNQDLAIASSKDLANGVIKIDGYDYIGYLRYPSVQKTSLQEPKAMQETKPSVEGTIKTSTGIPQVEPQARVTPEVAPAFPQVEKPSLEVSTEPVPFETVKQADPTLPKGQTKVLTAGQNGERTLLTEVSMVDGQEVRRVVESKVTKEPVSQILAVGTKEEAQPTPQPIPSPVVTAKGTQEEGHVGEAPVQPENPVYTGVVEAKGTQEEGHVGEAPVQPETPAYTGVVEAKGTQEEGHVGEAPVQPENPEYTGVVEAKGTQEEGHVGEAPIQPENPAYTGVVEAKGTQEEGHVGEAPVQPENPTYTGVVEAKGTQEEGHVGEAPVQPENPTYTGVVEAKGTQEEGHVGEAPVQPENPTDQVTEGTVTETETVILPYETEYVADANRYTDEESLLQKGEAGSQEIRRVYKTVNGEKIGEPLSTTTETVKAPVTEKISRGTKAIEGQKEEVAFEEIPFKTITEQDATLLKGTERVSQAGKNGKKKITKVYKTIKGVKTTDAPTISEEVVEQAQDQIIQQGAKELDKPTLTLTQVDKEELKRSAKATYHLDKPDGVTIKSIQAVLKKGDQVVKTLTLSETDLAAALADLDYYKDYTLATTMVYDRGNGDEEEVLKEEPLRIDLKKVEIKNIKETSLISVDDQGLETDSSLLSETPLDVKPYYLKVTTHDNKVTKLAVDKIEEVTVDGTTLYKVTAKAPDLIQRTADSQFSEDYIHYIAKPKAHEGDVYYNFNELIKAMQANPNGTFKLGSNMNAANVQPAGKSYVTNAFKGVLESTDGNTFAIHNITRPLFGNIEGGSIKNLLLENVAIDLPGTDRVAPIAGVIKNNATVENVKVTGSVVGNNDVAGIVNKIDGSGKVSNVAFIGKLHAAGNKGGYLAGVVGENWKGVVEKAYVDAEITGNKAKAAGLVYSSQNGGNNHTVGKEGVLRNSVAKGSIELKEAVQSGGLLGTNWALGTIEDNITMMKVKTGEMVFGHSDIDADDYFTYSRTKRNYSVEGVSEGKKTFNNSRKIPSISLAEAEQKIEAMGITADKFTSSKPIEDTLNNLVNKDDQYKAITAYDTTRELAYRNIAKLQPFYNKEWIVDQGNKLAATSPLLTKEVLSVTAMKGNDFVTELANADHILIHYADKTKDIFSMTPKDSKVKQIKEYSVSELGEVVYTPNMVDKDRSDLISAIVGKLSPVELQSDPIYTHLGRTGPNKVNAIKNLYLEESFQEVKDNLTHFVKQLVENQDHQLNTDEAAKRALIKKIDDNKAAVLLGLSYLNRYFGVKFDNVNLRQLMLFKPDFYGKNVDVLDRLIEIGSKEDYIKGTRTHDAFREVVAKSTLSGNLNDFLKYNMELFTKETDLNDWFIKATKDNVYIVEPETTNPAFASAKHRAYEGLNNDVHGKMILPLLNLKDAHMFLISTYNTMAYSSFEKYGKNTEAERTAFKEEIDKVAKGQQNYLDFWSRLATDKVRNQLLKSNNMVPTPVLDNQNYKGISTDRYGHTNSGKDVAPIRELYGPTDRYHATDWRMGAVARIYGNPYKDDSVFFMVTDMISDFGVSAFTHETTHVNDRMVYLGGWRHREGTDIEAFAQGMLQTPSVSNPNGEYKALGLNMAYERPNDGNQWYNTNPNNLQSRDEIDRYMKGYNDTLMLLDYLEGEAVLDKHSKDLNNAWFKKVDKQYRGANTKNQFDKVRALSDEEKAIALNTVDDLITNNFMTNRGPGNGVYNPSDFGSAYVTVPMMTGIYGGNTSEGAPGAMSFKHNTFRLWGYYGYEKGFLGYASNKYKQESKQAGRATLGDDFVIQKISDGRFSTLEDWKKAYFNEVVTSAKNGIQAIVIDGKTYNSYEGLKRAFAEAVDKDKVTLSNGSVKFDNTVALKEKIFKKLLQQTDSFKTSIFK</sequence>
<protein>
    <submittedName>
        <fullName evidence="7">YSIRK-type signal peptide-containing protein</fullName>
    </submittedName>
</protein>
<dbReference type="PANTHER" id="PTHR48193:SF2">
    <property type="entry name" value="ZINC METALLOPROTEASE ZMPB"/>
    <property type="match status" value="1"/>
</dbReference>
<dbReference type="InterPro" id="IPR008006">
    <property type="entry name" value="Peptidase_M26_N_dom"/>
</dbReference>
<dbReference type="GO" id="GO:0005576">
    <property type="term" value="C:extracellular region"/>
    <property type="evidence" value="ECO:0007669"/>
    <property type="project" value="InterPro"/>
</dbReference>
<dbReference type="GO" id="GO:0008270">
    <property type="term" value="F:zinc ion binding"/>
    <property type="evidence" value="ECO:0007669"/>
    <property type="project" value="InterPro"/>
</dbReference>
<proteinExistence type="predicted"/>
<feature type="domain" description="G5" evidence="6">
    <location>
        <begin position="519"/>
        <end position="602"/>
    </location>
</feature>
<evidence type="ECO:0000313" key="8">
    <source>
        <dbReference type="Proteomes" id="UP000441330"/>
    </source>
</evidence>
<feature type="domain" description="G5" evidence="6">
    <location>
        <begin position="241"/>
        <end position="321"/>
    </location>
</feature>
<dbReference type="Pfam" id="PF05342">
    <property type="entry name" value="Peptidase_M26_N"/>
    <property type="match status" value="1"/>
</dbReference>
<dbReference type="Pfam" id="PF07501">
    <property type="entry name" value="G5"/>
    <property type="match status" value="3"/>
</dbReference>
<evidence type="ECO:0000256" key="4">
    <source>
        <dbReference type="SAM" id="MobiDB-lite"/>
    </source>
</evidence>
<dbReference type="Pfam" id="PF04650">
    <property type="entry name" value="YSIRK_signal"/>
    <property type="match status" value="1"/>
</dbReference>
<dbReference type="EMBL" id="WMZJ01000002">
    <property type="protein sequence ID" value="MTS53926.1"/>
    <property type="molecule type" value="Genomic_DNA"/>
</dbReference>
<dbReference type="InterPro" id="IPR053094">
    <property type="entry name" value="Zinc_metalloprotease_ZmpB"/>
</dbReference>
<dbReference type="Proteomes" id="UP000441330">
    <property type="component" value="Unassembled WGS sequence"/>
</dbReference>
<dbReference type="PANTHER" id="PTHR48193">
    <property type="entry name" value="ZINC METALLOPROTEASE ZMPB-RELATED"/>
    <property type="match status" value="1"/>
</dbReference>
<feature type="region of interest" description="Disordered" evidence="4">
    <location>
        <begin position="504"/>
        <end position="527"/>
    </location>
</feature>
<keyword evidence="3" id="KW-0378">Hydrolase</keyword>
<evidence type="ECO:0000259" key="6">
    <source>
        <dbReference type="PROSITE" id="PS51109"/>
    </source>
</evidence>
<name>A0A7X3BNZ7_STRPA</name>
<gene>
    <name evidence="7" type="ORF">GMC94_03320</name>
</gene>
<dbReference type="GO" id="GO:0016020">
    <property type="term" value="C:membrane"/>
    <property type="evidence" value="ECO:0007669"/>
    <property type="project" value="InterPro"/>
</dbReference>
<evidence type="ECO:0000256" key="3">
    <source>
        <dbReference type="ARBA" id="ARBA00022801"/>
    </source>
</evidence>
<dbReference type="InterPro" id="IPR011505">
    <property type="entry name" value="Peptidase_M26_C_dom"/>
</dbReference>
<dbReference type="Pfam" id="PF07580">
    <property type="entry name" value="Peptidase_M26_C"/>
    <property type="match status" value="1"/>
</dbReference>
<dbReference type="Gene3D" id="2.20.230.10">
    <property type="entry name" value="Resuscitation-promoting factor rpfb"/>
    <property type="match status" value="3"/>
</dbReference>
<keyword evidence="1" id="KW-0645">Protease</keyword>
<dbReference type="InterPro" id="IPR011098">
    <property type="entry name" value="G5_dom"/>
</dbReference>
<evidence type="ECO:0000256" key="5">
    <source>
        <dbReference type="SAM" id="Phobius"/>
    </source>
</evidence>
<dbReference type="Gene3D" id="2.160.20.110">
    <property type="match status" value="1"/>
</dbReference>
<dbReference type="InterPro" id="IPR005877">
    <property type="entry name" value="YSIRK_signal_dom"/>
</dbReference>
<dbReference type="GO" id="GO:0006508">
    <property type="term" value="P:proteolysis"/>
    <property type="evidence" value="ECO:0007669"/>
    <property type="project" value="UniProtKB-KW"/>
</dbReference>
<evidence type="ECO:0000313" key="7">
    <source>
        <dbReference type="EMBL" id="MTS53926.1"/>
    </source>
</evidence>
<keyword evidence="5" id="KW-0472">Membrane</keyword>
<organism evidence="7 8">
    <name type="scientific">Streptococcus parasanguinis</name>
    <dbReference type="NCBI Taxonomy" id="1318"/>
    <lineage>
        <taxon>Bacteria</taxon>
        <taxon>Bacillati</taxon>
        <taxon>Bacillota</taxon>
        <taxon>Bacilli</taxon>
        <taxon>Lactobacillales</taxon>
        <taxon>Streptococcaceae</taxon>
        <taxon>Streptococcus</taxon>
    </lineage>
</organism>
<dbReference type="PROSITE" id="PS51109">
    <property type="entry name" value="G5"/>
    <property type="match status" value="3"/>
</dbReference>
<dbReference type="RefSeq" id="WP_129824259.1">
    <property type="nucleotide sequence ID" value="NZ_RCYS01000002.1"/>
</dbReference>